<dbReference type="EMBL" id="UHIP01000002">
    <property type="protein sequence ID" value="SUQ27008.1"/>
    <property type="molecule type" value="Genomic_DNA"/>
</dbReference>
<evidence type="ECO:0000313" key="3">
    <source>
        <dbReference type="Proteomes" id="UP000254626"/>
    </source>
</evidence>
<accession>A0AAX2LXA7</accession>
<evidence type="ECO:0000256" key="1">
    <source>
        <dbReference type="SAM" id="Phobius"/>
    </source>
</evidence>
<dbReference type="Proteomes" id="UP000254626">
    <property type="component" value="Unassembled WGS sequence"/>
</dbReference>
<proteinExistence type="predicted"/>
<keyword evidence="1" id="KW-0472">Membrane</keyword>
<reference evidence="2 3" key="1">
    <citation type="submission" date="2018-06" db="EMBL/GenBank/DDBJ databases">
        <authorList>
            <consortium name="Pathogen Informatics"/>
            <person name="Doyle S."/>
        </authorList>
    </citation>
    <scope>NUCLEOTIDE SEQUENCE [LARGE SCALE GENOMIC DNA]</scope>
    <source>
        <strain evidence="2 3">NCTC11327</strain>
    </source>
</reference>
<evidence type="ECO:0008006" key="4">
    <source>
        <dbReference type="Google" id="ProtNLM"/>
    </source>
</evidence>
<dbReference type="AlphaFoldDB" id="A0AAX2LXA7"/>
<sequence>MSFKQAYLFYLTCAATISFGFSFLVLYLAVNS</sequence>
<keyword evidence="1" id="KW-1133">Transmembrane helix</keyword>
<organism evidence="2 3">
    <name type="scientific">Vibrio fluvialis</name>
    <dbReference type="NCBI Taxonomy" id="676"/>
    <lineage>
        <taxon>Bacteria</taxon>
        <taxon>Pseudomonadati</taxon>
        <taxon>Pseudomonadota</taxon>
        <taxon>Gammaproteobacteria</taxon>
        <taxon>Vibrionales</taxon>
        <taxon>Vibrionaceae</taxon>
        <taxon>Vibrio</taxon>
    </lineage>
</organism>
<feature type="transmembrane region" description="Helical" evidence="1">
    <location>
        <begin position="7"/>
        <end position="30"/>
    </location>
</feature>
<protein>
    <recommendedName>
        <fullName evidence="4">DUF3265 domain-containing protein</fullName>
    </recommendedName>
</protein>
<keyword evidence="1" id="KW-0812">Transmembrane</keyword>
<evidence type="ECO:0000313" key="2">
    <source>
        <dbReference type="EMBL" id="SUQ27008.1"/>
    </source>
</evidence>
<name>A0AAX2LXA7_VIBFL</name>
<comment type="caution">
    <text evidence="2">The sequence shown here is derived from an EMBL/GenBank/DDBJ whole genome shotgun (WGS) entry which is preliminary data.</text>
</comment>
<gene>
    <name evidence="2" type="ORF">NCTC11327_03876</name>
</gene>